<dbReference type="Gene3D" id="3.40.190.10">
    <property type="entry name" value="Periplasmic binding protein-like II"/>
    <property type="match status" value="2"/>
</dbReference>
<dbReference type="InterPro" id="IPR050490">
    <property type="entry name" value="Bact_solute-bd_prot1"/>
</dbReference>
<evidence type="ECO:0000256" key="4">
    <source>
        <dbReference type="ARBA" id="ARBA00023139"/>
    </source>
</evidence>
<dbReference type="PANTHER" id="PTHR43649">
    <property type="entry name" value="ARABINOSE-BINDING PROTEIN-RELATED"/>
    <property type="match status" value="1"/>
</dbReference>
<keyword evidence="3" id="KW-0472">Membrane</keyword>
<keyword evidence="8" id="KW-1185">Reference proteome</keyword>
<keyword evidence="5" id="KW-0449">Lipoprotein</keyword>
<proteinExistence type="predicted"/>
<dbReference type="RefSeq" id="WP_203756937.1">
    <property type="nucleotide sequence ID" value="NZ_BONK01000011.1"/>
</dbReference>
<evidence type="ECO:0000256" key="2">
    <source>
        <dbReference type="ARBA" id="ARBA00022729"/>
    </source>
</evidence>
<keyword evidence="4" id="KW-0564">Palmitate</keyword>
<protein>
    <submittedName>
        <fullName evidence="7">Sugar ABC transporter substrate-binding protein</fullName>
    </submittedName>
</protein>
<name>A0A919P559_9CELL</name>
<sequence>MFPQKRRLLALAAAGTVLALTAACSGGSGSGDDSSGNADGTPSGKISVLTWRTDLVEDGTFDTYVTEFKKKYPEVTDVKVEGVKDYEGTVKTRMNTDDYGDVLAIPGSVTPDQLPDFFEPLGDQAEMEKDYRWLNDKSFDGKSYGIPVVGNVQGILYNKRVWEEAGITEFPTTPQEFLDDLQTIKDKGVAKVAPLYTNYKDSWALSQWDGWRGAVTADPDALNEMTQTDTPWTPDSDYGVIDGTIYDAVKQGLTEADPTTTDWEGSKRQIGVGDIATMALGSWAIPQMAAAAKDAGADPADIAYMPVPVQVDGKFHTVAGGDYNLGINVHSKNKATARAWIDWFNHDSGYSESQVGLSPLIDGAVPAALESFMSQVEMITMNPAPAGKESLFADIDTASGIVTTDPKYRLQIIDDARSGARTKEQIFDDLNGKWAEGRADAGA</sequence>
<dbReference type="InterPro" id="IPR006059">
    <property type="entry name" value="SBP"/>
</dbReference>
<feature type="signal peptide" evidence="6">
    <location>
        <begin position="1"/>
        <end position="22"/>
    </location>
</feature>
<evidence type="ECO:0000256" key="5">
    <source>
        <dbReference type="ARBA" id="ARBA00023288"/>
    </source>
</evidence>
<dbReference type="AlphaFoldDB" id="A0A919P559"/>
<dbReference type="EMBL" id="BONK01000011">
    <property type="protein sequence ID" value="GIG22337.1"/>
    <property type="molecule type" value="Genomic_DNA"/>
</dbReference>
<dbReference type="Pfam" id="PF01547">
    <property type="entry name" value="SBP_bac_1"/>
    <property type="match status" value="1"/>
</dbReference>
<keyword evidence="2 6" id="KW-0732">Signal</keyword>
<gene>
    <name evidence="7" type="ORF">Cch01nite_30610</name>
</gene>
<evidence type="ECO:0000256" key="6">
    <source>
        <dbReference type="SAM" id="SignalP"/>
    </source>
</evidence>
<dbReference type="Proteomes" id="UP000632740">
    <property type="component" value="Unassembled WGS sequence"/>
</dbReference>
<keyword evidence="1" id="KW-1003">Cell membrane</keyword>
<comment type="caution">
    <text evidence="7">The sequence shown here is derived from an EMBL/GenBank/DDBJ whole genome shotgun (WGS) entry which is preliminary data.</text>
</comment>
<evidence type="ECO:0000256" key="3">
    <source>
        <dbReference type="ARBA" id="ARBA00023136"/>
    </source>
</evidence>
<evidence type="ECO:0000256" key="1">
    <source>
        <dbReference type="ARBA" id="ARBA00022475"/>
    </source>
</evidence>
<dbReference type="SUPFAM" id="SSF53850">
    <property type="entry name" value="Periplasmic binding protein-like II"/>
    <property type="match status" value="1"/>
</dbReference>
<evidence type="ECO:0000313" key="8">
    <source>
        <dbReference type="Proteomes" id="UP000632740"/>
    </source>
</evidence>
<dbReference type="PROSITE" id="PS51257">
    <property type="entry name" value="PROKAR_LIPOPROTEIN"/>
    <property type="match status" value="1"/>
</dbReference>
<accession>A0A919P559</accession>
<feature type="chain" id="PRO_5039620875" evidence="6">
    <location>
        <begin position="23"/>
        <end position="443"/>
    </location>
</feature>
<dbReference type="PANTHER" id="PTHR43649:SF33">
    <property type="entry name" value="POLYGALACTURONAN_RHAMNOGALACTURONAN-BINDING PROTEIN YTCQ"/>
    <property type="match status" value="1"/>
</dbReference>
<organism evidence="7 8">
    <name type="scientific">Cellulomonas chitinilytica</name>
    <dbReference type="NCBI Taxonomy" id="398759"/>
    <lineage>
        <taxon>Bacteria</taxon>
        <taxon>Bacillati</taxon>
        <taxon>Actinomycetota</taxon>
        <taxon>Actinomycetes</taxon>
        <taxon>Micrococcales</taxon>
        <taxon>Cellulomonadaceae</taxon>
        <taxon>Cellulomonas</taxon>
    </lineage>
</organism>
<reference evidence="7" key="1">
    <citation type="submission" date="2021-01" db="EMBL/GenBank/DDBJ databases">
        <title>Whole genome shotgun sequence of Cellulomonas chitinilytica NBRC 110799.</title>
        <authorList>
            <person name="Komaki H."/>
            <person name="Tamura T."/>
        </authorList>
    </citation>
    <scope>NUCLEOTIDE SEQUENCE</scope>
    <source>
        <strain evidence="7">NBRC 110799</strain>
    </source>
</reference>
<evidence type="ECO:0000313" key="7">
    <source>
        <dbReference type="EMBL" id="GIG22337.1"/>
    </source>
</evidence>